<evidence type="ECO:0000313" key="2">
    <source>
        <dbReference type="EMBL" id="KAJ8035304.1"/>
    </source>
</evidence>
<dbReference type="EMBL" id="JAIZAY010000010">
    <property type="protein sequence ID" value="KAJ8035304.1"/>
    <property type="molecule type" value="Genomic_DNA"/>
</dbReference>
<organism evidence="2 3">
    <name type="scientific">Holothuria leucospilota</name>
    <name type="common">Black long sea cucumber</name>
    <name type="synonym">Mertensiothuria leucospilota</name>
    <dbReference type="NCBI Taxonomy" id="206669"/>
    <lineage>
        <taxon>Eukaryota</taxon>
        <taxon>Metazoa</taxon>
        <taxon>Echinodermata</taxon>
        <taxon>Eleutherozoa</taxon>
        <taxon>Echinozoa</taxon>
        <taxon>Holothuroidea</taxon>
        <taxon>Aspidochirotacea</taxon>
        <taxon>Aspidochirotida</taxon>
        <taxon>Holothuriidae</taxon>
        <taxon>Holothuria</taxon>
    </lineage>
</organism>
<feature type="chain" id="PRO_5040187640" evidence="1">
    <location>
        <begin position="22"/>
        <end position="130"/>
    </location>
</feature>
<feature type="signal peptide" evidence="1">
    <location>
        <begin position="1"/>
        <end position="21"/>
    </location>
</feature>
<comment type="caution">
    <text evidence="2">The sequence shown here is derived from an EMBL/GenBank/DDBJ whole genome shotgun (WGS) entry which is preliminary data.</text>
</comment>
<proteinExistence type="predicted"/>
<accession>A0A9Q1BZA7</accession>
<sequence length="130" mass="14586">MHSKTVYLLFAFAVTIAAVTAYTNNAGQKSITEILDDMQKDIDILWSKSNQSRKRSKNPAKHYDFCPNSNCICAYTKEGGEVLYETDECHIDFNGISGNLNYKCKNGLLGDYTQCFKVTPSACCTVYIVR</sequence>
<gene>
    <name evidence="2" type="ORF">HOLleu_22484</name>
</gene>
<dbReference type="AlphaFoldDB" id="A0A9Q1BZA7"/>
<reference evidence="2" key="1">
    <citation type="submission" date="2021-10" db="EMBL/GenBank/DDBJ databases">
        <title>Tropical sea cucumber genome reveals ecological adaptation and Cuvierian tubules defense mechanism.</title>
        <authorList>
            <person name="Chen T."/>
        </authorList>
    </citation>
    <scope>NUCLEOTIDE SEQUENCE</scope>
    <source>
        <strain evidence="2">Nanhai2018</strain>
        <tissue evidence="2">Muscle</tissue>
    </source>
</reference>
<keyword evidence="3" id="KW-1185">Reference proteome</keyword>
<evidence type="ECO:0000256" key="1">
    <source>
        <dbReference type="SAM" id="SignalP"/>
    </source>
</evidence>
<evidence type="ECO:0000313" key="3">
    <source>
        <dbReference type="Proteomes" id="UP001152320"/>
    </source>
</evidence>
<dbReference type="Proteomes" id="UP001152320">
    <property type="component" value="Chromosome 10"/>
</dbReference>
<name>A0A9Q1BZA7_HOLLE</name>
<protein>
    <submittedName>
        <fullName evidence="2">Uncharacterized protein</fullName>
    </submittedName>
</protein>
<keyword evidence="1" id="KW-0732">Signal</keyword>